<sequence length="102" mass="11386">MTTILPGVLFPAMSEPRHSFILGGTTMSTVCDMPVRDVVAVGPARWRVLDRAGRVRGLIEAIRLPSGFRFRALRFDRASGSFRCLGEFWNPTEAADCLRYLV</sequence>
<comment type="caution">
    <text evidence="1">The sequence shown here is derived from an EMBL/GenBank/DDBJ whole genome shotgun (WGS) entry which is preliminary data.</text>
</comment>
<keyword evidence="2" id="KW-1185">Reference proteome</keyword>
<dbReference type="AlphaFoldDB" id="A0A5J5IT71"/>
<dbReference type="RefSeq" id="WP_150419012.1">
    <property type="nucleotide sequence ID" value="NZ_VYRZ01000002.1"/>
</dbReference>
<proteinExistence type="predicted"/>
<protein>
    <submittedName>
        <fullName evidence="1">Uncharacterized protein</fullName>
    </submittedName>
</protein>
<name>A0A5J5IT71_9MICO</name>
<evidence type="ECO:0000313" key="2">
    <source>
        <dbReference type="Proteomes" id="UP000327039"/>
    </source>
</evidence>
<dbReference type="OrthoDB" id="5120662at2"/>
<organism evidence="1 2">
    <name type="scientific">Microbacterium radiodurans</name>
    <dbReference type="NCBI Taxonomy" id="661398"/>
    <lineage>
        <taxon>Bacteria</taxon>
        <taxon>Bacillati</taxon>
        <taxon>Actinomycetota</taxon>
        <taxon>Actinomycetes</taxon>
        <taxon>Micrococcales</taxon>
        <taxon>Microbacteriaceae</taxon>
        <taxon>Microbacterium</taxon>
    </lineage>
</organism>
<dbReference type="EMBL" id="VYRZ01000002">
    <property type="protein sequence ID" value="KAA9086843.1"/>
    <property type="molecule type" value="Genomic_DNA"/>
</dbReference>
<dbReference type="Proteomes" id="UP000327039">
    <property type="component" value="Unassembled WGS sequence"/>
</dbReference>
<reference evidence="2" key="1">
    <citation type="submission" date="2019-09" db="EMBL/GenBank/DDBJ databases">
        <title>Mumia zhuanghuii sp. nov. isolated from the intestinal contents of plateau pika (Ochotona curzoniae) in the Qinghai-Tibet plateau of China.</title>
        <authorList>
            <person name="Tian Z."/>
        </authorList>
    </citation>
    <scope>NUCLEOTIDE SEQUENCE [LARGE SCALE GENOMIC DNA]</scope>
    <source>
        <strain evidence="2">DSM 25564</strain>
    </source>
</reference>
<gene>
    <name evidence="1" type="ORF">F6B42_07565</name>
</gene>
<evidence type="ECO:0000313" key="1">
    <source>
        <dbReference type="EMBL" id="KAA9086843.1"/>
    </source>
</evidence>
<accession>A0A5J5IT71</accession>